<comment type="caution">
    <text evidence="3">The sequence shown here is derived from an EMBL/GenBank/DDBJ whole genome shotgun (WGS) entry which is preliminary data.</text>
</comment>
<dbReference type="AlphaFoldDB" id="A0A645DYH0"/>
<feature type="transmembrane region" description="Helical" evidence="1">
    <location>
        <begin position="194"/>
        <end position="216"/>
    </location>
</feature>
<protein>
    <recommendedName>
        <fullName evidence="2">CAAX prenyl protease 2/Lysostaphin resistance protein A-like domain-containing protein</fullName>
    </recommendedName>
</protein>
<feature type="domain" description="CAAX prenyl protease 2/Lysostaphin resistance protein A-like" evidence="2">
    <location>
        <begin position="129"/>
        <end position="237"/>
    </location>
</feature>
<dbReference type="Pfam" id="PF02517">
    <property type="entry name" value="Rce1-like"/>
    <property type="match status" value="1"/>
</dbReference>
<feature type="transmembrane region" description="Helical" evidence="1">
    <location>
        <begin position="228"/>
        <end position="246"/>
    </location>
</feature>
<dbReference type="GO" id="GO:0080120">
    <property type="term" value="P:CAAX-box protein maturation"/>
    <property type="evidence" value="ECO:0007669"/>
    <property type="project" value="UniProtKB-ARBA"/>
</dbReference>
<feature type="transmembrane region" description="Helical" evidence="1">
    <location>
        <begin position="258"/>
        <end position="280"/>
    </location>
</feature>
<keyword evidence="1" id="KW-0472">Membrane</keyword>
<keyword evidence="1" id="KW-1133">Transmembrane helix</keyword>
<evidence type="ECO:0000313" key="3">
    <source>
        <dbReference type="EMBL" id="MPM94319.1"/>
    </source>
</evidence>
<feature type="transmembrane region" description="Helical" evidence="1">
    <location>
        <begin position="127"/>
        <end position="144"/>
    </location>
</feature>
<feature type="transmembrane region" description="Helical" evidence="1">
    <location>
        <begin position="164"/>
        <end position="188"/>
    </location>
</feature>
<reference evidence="3" key="1">
    <citation type="submission" date="2019-08" db="EMBL/GenBank/DDBJ databases">
        <authorList>
            <person name="Kucharzyk K."/>
            <person name="Murdoch R.W."/>
            <person name="Higgins S."/>
            <person name="Loffler F."/>
        </authorList>
    </citation>
    <scope>NUCLEOTIDE SEQUENCE</scope>
</reference>
<name>A0A645DYH0_9ZZZZ</name>
<dbReference type="GO" id="GO:0004175">
    <property type="term" value="F:endopeptidase activity"/>
    <property type="evidence" value="ECO:0007669"/>
    <property type="project" value="UniProtKB-ARBA"/>
</dbReference>
<accession>A0A645DYH0</accession>
<gene>
    <name evidence="3" type="ORF">SDC9_141465</name>
</gene>
<proteinExistence type="predicted"/>
<evidence type="ECO:0000256" key="1">
    <source>
        <dbReference type="SAM" id="Phobius"/>
    </source>
</evidence>
<feature type="transmembrane region" description="Helical" evidence="1">
    <location>
        <begin position="7"/>
        <end position="25"/>
    </location>
</feature>
<organism evidence="3">
    <name type="scientific">bioreactor metagenome</name>
    <dbReference type="NCBI Taxonomy" id="1076179"/>
    <lineage>
        <taxon>unclassified sequences</taxon>
        <taxon>metagenomes</taxon>
        <taxon>ecological metagenomes</taxon>
    </lineage>
</organism>
<evidence type="ECO:0000259" key="2">
    <source>
        <dbReference type="Pfam" id="PF02517"/>
    </source>
</evidence>
<dbReference type="InterPro" id="IPR003675">
    <property type="entry name" value="Rce1/LyrA-like_dom"/>
</dbReference>
<dbReference type="PANTHER" id="PTHR35797">
    <property type="entry name" value="PROTEASE-RELATED"/>
    <property type="match status" value="1"/>
</dbReference>
<feature type="transmembrane region" description="Helical" evidence="1">
    <location>
        <begin position="69"/>
        <end position="91"/>
    </location>
</feature>
<keyword evidence="1" id="KW-0812">Transmembrane</keyword>
<feature type="transmembrane region" description="Helical" evidence="1">
    <location>
        <begin position="31"/>
        <end position="49"/>
    </location>
</feature>
<dbReference type="InterPro" id="IPR042150">
    <property type="entry name" value="MmRce1-like"/>
</dbReference>
<sequence length="299" mass="32868">MSDTAKRIVLFLGITFVVTYVLEIFVMGISALGVVIFIPLGAMIVTRIATGEGFEDMWVRPRFKTNLRYYILSWILPILFILAGTVLYFVLFPAKFDQNLGYMAELYKAQGVDADAATLQSIMSTQLIVALLISPLINAISCAFEEWGWRGYLLPKLTEIMKPIWAVLLSGLIHGLWFLPLVCLGYNYGVGYAGFPYLGIAAMCVFIVAISVFLSYVTYRTRSFLPAALARGAINAFASIGLYYLYASSEIEPFIGPAPTGIIGGAAFIIAAVVFAMLIIKRTKSGKLIRPMEDEKSAA</sequence>
<dbReference type="PANTHER" id="PTHR35797:SF1">
    <property type="entry name" value="PROTEASE"/>
    <property type="match status" value="1"/>
</dbReference>
<dbReference type="EMBL" id="VSSQ01040975">
    <property type="protein sequence ID" value="MPM94319.1"/>
    <property type="molecule type" value="Genomic_DNA"/>
</dbReference>